<dbReference type="InterPro" id="IPR052931">
    <property type="entry name" value="Prophage_regulatory_activator"/>
</dbReference>
<dbReference type="InterPro" id="IPR010260">
    <property type="entry name" value="AlpA"/>
</dbReference>
<dbReference type="PANTHER" id="PTHR36154">
    <property type="entry name" value="DNA-BINDING TRANSCRIPTIONAL ACTIVATOR ALPA"/>
    <property type="match status" value="1"/>
</dbReference>
<dbReference type="Gene3D" id="1.10.238.160">
    <property type="match status" value="1"/>
</dbReference>
<dbReference type="Proteomes" id="UP000462621">
    <property type="component" value="Unassembled WGS sequence"/>
</dbReference>
<dbReference type="EMBL" id="WEKT01000063">
    <property type="protein sequence ID" value="MZI95605.1"/>
    <property type="molecule type" value="Genomic_DNA"/>
</dbReference>
<proteinExistence type="predicted"/>
<gene>
    <name evidence="1" type="ORF">F9817_20705</name>
</gene>
<protein>
    <submittedName>
        <fullName evidence="1">AlpA family phage regulatory protein</fullName>
    </submittedName>
</protein>
<reference evidence="1 2" key="1">
    <citation type="submission" date="2019-10" db="EMBL/GenBank/DDBJ databases">
        <title>Vibrio sp. nov. isolated from a shrimp pond.</title>
        <authorList>
            <person name="Gomez-Gil B."/>
            <person name="Enciso-Ibarra J."/>
            <person name="Enciso-Ibarra K."/>
            <person name="Bolan-Mejia C."/>
        </authorList>
    </citation>
    <scope>NUCLEOTIDE SEQUENCE [LARGE SCALE GENOMIC DNA]</scope>
    <source>
        <strain evidence="1 2">CAIM 722</strain>
    </source>
</reference>
<dbReference type="PANTHER" id="PTHR36154:SF1">
    <property type="entry name" value="DNA-BINDING TRANSCRIPTIONAL ACTIVATOR ALPA"/>
    <property type="match status" value="1"/>
</dbReference>
<dbReference type="Pfam" id="PF05930">
    <property type="entry name" value="Phage_AlpA"/>
    <property type="match status" value="1"/>
</dbReference>
<comment type="caution">
    <text evidence="1">The sequence shown here is derived from an EMBL/GenBank/DDBJ whole genome shotgun (WGS) entry which is preliminary data.</text>
</comment>
<dbReference type="AlphaFoldDB" id="A0A7X4RWQ0"/>
<sequence>MCLIRLKEVMAMTGLSRSYVYQLIGEGYFPQSISLGARVVAWVQSEVQQ</sequence>
<keyword evidence="2" id="KW-1185">Reference proteome</keyword>
<organism evidence="1 2">
    <name type="scientific">Vibrio eleionomae</name>
    <dbReference type="NCBI Taxonomy" id="2653505"/>
    <lineage>
        <taxon>Bacteria</taxon>
        <taxon>Pseudomonadati</taxon>
        <taxon>Pseudomonadota</taxon>
        <taxon>Gammaproteobacteria</taxon>
        <taxon>Vibrionales</taxon>
        <taxon>Vibrionaceae</taxon>
        <taxon>Vibrio</taxon>
    </lineage>
</organism>
<accession>A0A7X4RWQ0</accession>
<evidence type="ECO:0000313" key="1">
    <source>
        <dbReference type="EMBL" id="MZI95605.1"/>
    </source>
</evidence>
<name>A0A7X4RWQ0_9VIBR</name>
<evidence type="ECO:0000313" key="2">
    <source>
        <dbReference type="Proteomes" id="UP000462621"/>
    </source>
</evidence>